<proteinExistence type="predicted"/>
<evidence type="ECO:0000313" key="1">
    <source>
        <dbReference type="Ensembl" id="ENSNBRP00000023824.1"/>
    </source>
</evidence>
<evidence type="ECO:0000313" key="2">
    <source>
        <dbReference type="Proteomes" id="UP000261580"/>
    </source>
</evidence>
<accession>A0A3Q4N0B7</accession>
<keyword evidence="2" id="KW-1185">Reference proteome</keyword>
<dbReference type="Ensembl" id="ENSNBRT00000024440.1">
    <property type="protein sequence ID" value="ENSNBRP00000023824.1"/>
    <property type="gene ID" value="ENSNBRG00000018239.1"/>
</dbReference>
<dbReference type="GeneTree" id="ENSGT01140000286653"/>
<dbReference type="Bgee" id="ENSNBRG00000018239">
    <property type="expression patterns" value="Expressed in testis and 7 other cell types or tissues"/>
</dbReference>
<sequence>MVRLQHPAAVWQALNHYAYLDAVFLAERLYAEAVRQIVLPKVPSVFRGV</sequence>
<dbReference type="InterPro" id="IPR011990">
    <property type="entry name" value="TPR-like_helical_dom_sf"/>
</dbReference>
<dbReference type="Proteomes" id="UP000261580">
    <property type="component" value="Unassembled WGS sequence"/>
</dbReference>
<reference evidence="1" key="1">
    <citation type="submission" date="2025-08" db="UniProtKB">
        <authorList>
            <consortium name="Ensembl"/>
        </authorList>
    </citation>
    <scope>IDENTIFICATION</scope>
</reference>
<reference evidence="1" key="2">
    <citation type="submission" date="2025-09" db="UniProtKB">
        <authorList>
            <consortium name="Ensembl"/>
        </authorList>
    </citation>
    <scope>IDENTIFICATION</scope>
</reference>
<dbReference type="STRING" id="32507.ENSNBRP00000023824"/>
<name>A0A3Q4N0B7_NEOBR</name>
<dbReference type="AlphaFoldDB" id="A0A3Q4N0B7"/>
<organism evidence="1 2">
    <name type="scientific">Neolamprologus brichardi</name>
    <name type="common">Fairy cichlid</name>
    <name type="synonym">Lamprologus brichardi</name>
    <dbReference type="NCBI Taxonomy" id="32507"/>
    <lineage>
        <taxon>Eukaryota</taxon>
        <taxon>Metazoa</taxon>
        <taxon>Chordata</taxon>
        <taxon>Craniata</taxon>
        <taxon>Vertebrata</taxon>
        <taxon>Euteleostomi</taxon>
        <taxon>Actinopterygii</taxon>
        <taxon>Neopterygii</taxon>
        <taxon>Teleostei</taxon>
        <taxon>Neoteleostei</taxon>
        <taxon>Acanthomorphata</taxon>
        <taxon>Ovalentaria</taxon>
        <taxon>Cichlomorphae</taxon>
        <taxon>Cichliformes</taxon>
        <taxon>Cichlidae</taxon>
        <taxon>African cichlids</taxon>
        <taxon>Pseudocrenilabrinae</taxon>
        <taxon>Lamprologini</taxon>
        <taxon>Neolamprologus</taxon>
    </lineage>
</organism>
<dbReference type="Gene3D" id="1.25.40.10">
    <property type="entry name" value="Tetratricopeptide repeat domain"/>
    <property type="match status" value="1"/>
</dbReference>
<protein>
    <submittedName>
        <fullName evidence="1">Uncharacterized protein</fullName>
    </submittedName>
</protein>